<organism evidence="2">
    <name type="scientific">marine metagenome</name>
    <dbReference type="NCBI Taxonomy" id="408172"/>
    <lineage>
        <taxon>unclassified sequences</taxon>
        <taxon>metagenomes</taxon>
        <taxon>ecological metagenomes</taxon>
    </lineage>
</organism>
<evidence type="ECO:0000313" key="2">
    <source>
        <dbReference type="EMBL" id="SVB70204.1"/>
    </source>
</evidence>
<proteinExistence type="predicted"/>
<keyword evidence="1" id="KW-0812">Transmembrane</keyword>
<keyword evidence="1" id="KW-0472">Membrane</keyword>
<reference evidence="2" key="1">
    <citation type="submission" date="2018-05" db="EMBL/GenBank/DDBJ databases">
        <authorList>
            <person name="Lanie J.A."/>
            <person name="Ng W.-L."/>
            <person name="Kazmierczak K.M."/>
            <person name="Andrzejewski T.M."/>
            <person name="Davidsen T.M."/>
            <person name="Wayne K.J."/>
            <person name="Tettelin H."/>
            <person name="Glass J.I."/>
            <person name="Rusch D."/>
            <person name="Podicherti R."/>
            <person name="Tsui H.-C.T."/>
            <person name="Winkler M.E."/>
        </authorList>
    </citation>
    <scope>NUCLEOTIDE SEQUENCE</scope>
</reference>
<dbReference type="EMBL" id="UINC01053554">
    <property type="protein sequence ID" value="SVB70204.1"/>
    <property type="molecule type" value="Genomic_DNA"/>
</dbReference>
<keyword evidence="1" id="KW-1133">Transmembrane helix</keyword>
<feature type="transmembrane region" description="Helical" evidence="1">
    <location>
        <begin position="397"/>
        <end position="417"/>
    </location>
</feature>
<evidence type="ECO:0000256" key="1">
    <source>
        <dbReference type="SAM" id="Phobius"/>
    </source>
</evidence>
<feature type="non-terminal residue" evidence="2">
    <location>
        <position position="476"/>
    </location>
</feature>
<dbReference type="AlphaFoldDB" id="A0A382G6E6"/>
<accession>A0A382G6E6</accession>
<name>A0A382G6E6_9ZZZZ</name>
<gene>
    <name evidence="2" type="ORF">METZ01_LOCUS223058</name>
</gene>
<sequence>MNCHFILQTVCHGIVDLDKKLPFLKTLFPNSKIEKQPIANELDFIIARDIVDNVKLISFKKTNYDIPLQIDFCSTALFGYSFLDMQFEIPKEMVSDLSQVNFLIKGKILIDGEEQSLSSLITKILWPYYQSDKMIEIITDDKFMQSNRTDWEAMRETLLNEISTKLFFTADSPSGDMMGRPGHFLIEDYENIISMDSKWIDIGSHEKQVYHNALNTRTFIVKEKSLFKEMHHSLIEMEMNASLLRSGLDFCSNFMRRINNKVAEIRKNIATSHDNKFYWKELKKNVEIIDLNFLEFHTTAVPGLAYIDEMPETLDLEFSEDFIKHYTKRKRKDRDLLFKCLDELKYAISNLATPGHTHDEHLLQEETEKVHEMLLMISFIAMAIPSGVAITTPNISIAFKIIAAIAIFSIPIIYFIFRKTQKTLAYKRNIKSELQRQYNDISASLGRDKERQKTLDSMEELPEDLKQGITDIIQIG</sequence>
<protein>
    <submittedName>
        <fullName evidence="2">Uncharacterized protein</fullName>
    </submittedName>
</protein>